<dbReference type="GO" id="GO:0005634">
    <property type="term" value="C:nucleus"/>
    <property type="evidence" value="ECO:0007669"/>
    <property type="project" value="TreeGrafter"/>
</dbReference>
<feature type="compositionally biased region" description="Polar residues" evidence="6">
    <location>
        <begin position="599"/>
        <end position="616"/>
    </location>
</feature>
<comment type="caution">
    <text evidence="9">The sequence shown here is derived from an EMBL/GenBank/DDBJ whole genome shotgun (WGS) entry which is preliminary data.</text>
</comment>
<proteinExistence type="predicted"/>
<feature type="domain" description="BTB" evidence="7">
    <location>
        <begin position="465"/>
        <end position="530"/>
    </location>
</feature>
<evidence type="ECO:0000259" key="8">
    <source>
        <dbReference type="PROSITE" id="PS50808"/>
    </source>
</evidence>
<feature type="region of interest" description="Disordered" evidence="6">
    <location>
        <begin position="670"/>
        <end position="696"/>
    </location>
</feature>
<dbReference type="PANTHER" id="PTHR23110">
    <property type="entry name" value="BTB DOMAIN TRANSCRIPTION FACTOR"/>
    <property type="match status" value="1"/>
</dbReference>
<sequence>MVQTSTNNLHWLFGEHQMEPQTFDISSDSAKSQYSRSNSPSETGTMHYQPEGGTGCSHTPPSGNTAMKTSSQILNLKSPPSAITFYPDQYLEGVHSSTPQTASMAFHREHLLRKEVVHILLQESSPRISLMRQESGRSQVWRKFRIVMVDNRKTEYAACTQCLSVLTYRVRDGTSGLRKHVCSYHSSKHSSHDSSNPNNKPSDAASVKGNQCCPVFDDWNLNALWPLQVVYGPLEHCHPPANNLGALEQYSQLDETGVAGIPPDALAMLNISSPSFYMDVQRKIARANVAKSSQFNGERSGFPDLVERMGGVAAPSTSTSGSCGPLGGVRCKSEEALGAVGGYGVDDDDVDQRGLEENVTVESEFPHHDPLHMKAHVQGENGQPLTSVPAGLLSPPPTAAVLRLSQHHHTPLSTTGSATTNPLPSVIMTDVPPHPPFSLTGPYLLKKETHCSTVLDQLLRDETFTDVTLTAEGQSIRAHRVVLCLASAYFRQVLSHDQNVHSVVILRDIKFAELKSIIHFIYTGEATVDATELESFMKTAEILEISSLCEGHKSISTGGLVSQSYGSGFNIGEFERLMGTKRNRKDASPMPFKNRKISGEQSSRSSTPGISATSVTCVKEEPIDPDSNRMNTDDHGYRGSGRHSKGVLEESPGFASKTLSTAFDTGEMEAMEEGSNSGGDGKSDTSGRSSPSSMVPDITTLPGRCPYCPHLNQEFRGVSMMRHLLVSHPCKPAFPCDNCFRVFVRKNQFRAHQAKCNDV</sequence>
<dbReference type="SMART" id="SM00225">
    <property type="entry name" value="BTB"/>
    <property type="match status" value="1"/>
</dbReference>
<organism evidence="9 10">
    <name type="scientific">Meganyctiphanes norvegica</name>
    <name type="common">Northern krill</name>
    <name type="synonym">Thysanopoda norvegica</name>
    <dbReference type="NCBI Taxonomy" id="48144"/>
    <lineage>
        <taxon>Eukaryota</taxon>
        <taxon>Metazoa</taxon>
        <taxon>Ecdysozoa</taxon>
        <taxon>Arthropoda</taxon>
        <taxon>Crustacea</taxon>
        <taxon>Multicrustacea</taxon>
        <taxon>Malacostraca</taxon>
        <taxon>Eumalacostraca</taxon>
        <taxon>Eucarida</taxon>
        <taxon>Euphausiacea</taxon>
        <taxon>Euphausiidae</taxon>
        <taxon>Meganyctiphanes</taxon>
    </lineage>
</organism>
<feature type="compositionally biased region" description="Polar residues" evidence="6">
    <location>
        <begin position="684"/>
        <end position="693"/>
    </location>
</feature>
<evidence type="ECO:0000313" key="9">
    <source>
        <dbReference type="EMBL" id="CAL4067436.1"/>
    </source>
</evidence>
<dbReference type="InterPro" id="IPR051095">
    <property type="entry name" value="Dros_DevTransReg"/>
</dbReference>
<feature type="compositionally biased region" description="Low complexity" evidence="6">
    <location>
        <begin position="193"/>
        <end position="206"/>
    </location>
</feature>
<dbReference type="InterPro" id="IPR003656">
    <property type="entry name" value="Znf_BED"/>
</dbReference>
<feature type="domain" description="BED-type" evidence="8">
    <location>
        <begin position="135"/>
        <end position="196"/>
    </location>
</feature>
<dbReference type="PANTHER" id="PTHR23110:SF109">
    <property type="entry name" value="FI07618P-RELATED"/>
    <property type="match status" value="1"/>
</dbReference>
<reference evidence="9 10" key="1">
    <citation type="submission" date="2024-05" db="EMBL/GenBank/DDBJ databases">
        <authorList>
            <person name="Wallberg A."/>
        </authorList>
    </citation>
    <scope>NUCLEOTIDE SEQUENCE [LARGE SCALE GENOMIC DNA]</scope>
</reference>
<feature type="non-terminal residue" evidence="9">
    <location>
        <position position="759"/>
    </location>
</feature>
<dbReference type="GO" id="GO:0006357">
    <property type="term" value="P:regulation of transcription by RNA polymerase II"/>
    <property type="evidence" value="ECO:0007669"/>
    <property type="project" value="TreeGrafter"/>
</dbReference>
<dbReference type="InterPro" id="IPR011333">
    <property type="entry name" value="SKP1/BTB/POZ_sf"/>
</dbReference>
<protein>
    <submittedName>
        <fullName evidence="9">Uncharacterized protein</fullName>
    </submittedName>
</protein>
<dbReference type="PROSITE" id="PS50808">
    <property type="entry name" value="ZF_BED"/>
    <property type="match status" value="1"/>
</dbReference>
<keyword evidence="4" id="KW-0539">Nucleus</keyword>
<evidence type="ECO:0000259" key="7">
    <source>
        <dbReference type="PROSITE" id="PS50097"/>
    </source>
</evidence>
<keyword evidence="10" id="KW-1185">Reference proteome</keyword>
<dbReference type="Gene3D" id="3.30.710.10">
    <property type="entry name" value="Potassium Channel Kv1.1, Chain A"/>
    <property type="match status" value="1"/>
</dbReference>
<evidence type="ECO:0000313" key="10">
    <source>
        <dbReference type="Proteomes" id="UP001497623"/>
    </source>
</evidence>
<dbReference type="GO" id="GO:0008270">
    <property type="term" value="F:zinc ion binding"/>
    <property type="evidence" value="ECO:0007669"/>
    <property type="project" value="UniProtKB-KW"/>
</dbReference>
<dbReference type="InterPro" id="IPR000210">
    <property type="entry name" value="BTB/POZ_dom"/>
</dbReference>
<dbReference type="PROSITE" id="PS50097">
    <property type="entry name" value="BTB"/>
    <property type="match status" value="1"/>
</dbReference>
<gene>
    <name evidence="9" type="ORF">MNOR_LOCUS6490</name>
</gene>
<evidence type="ECO:0000256" key="4">
    <source>
        <dbReference type="ARBA" id="ARBA00023242"/>
    </source>
</evidence>
<evidence type="ECO:0000256" key="3">
    <source>
        <dbReference type="ARBA" id="ARBA00022833"/>
    </source>
</evidence>
<dbReference type="Pfam" id="PF00651">
    <property type="entry name" value="BTB"/>
    <property type="match status" value="1"/>
</dbReference>
<feature type="compositionally biased region" description="Polar residues" evidence="6">
    <location>
        <begin position="56"/>
        <end position="66"/>
    </location>
</feature>
<dbReference type="Proteomes" id="UP001497623">
    <property type="component" value="Unassembled WGS sequence"/>
</dbReference>
<keyword evidence="1" id="KW-0479">Metal-binding</keyword>
<keyword evidence="2 5" id="KW-0863">Zinc-finger</keyword>
<dbReference type="SMART" id="SM00614">
    <property type="entry name" value="ZnF_BED"/>
    <property type="match status" value="1"/>
</dbReference>
<dbReference type="SUPFAM" id="SSF54695">
    <property type="entry name" value="POZ domain"/>
    <property type="match status" value="1"/>
</dbReference>
<dbReference type="AlphaFoldDB" id="A0AAV2Q2L6"/>
<feature type="region of interest" description="Disordered" evidence="6">
    <location>
        <begin position="186"/>
        <end position="206"/>
    </location>
</feature>
<evidence type="ECO:0000256" key="5">
    <source>
        <dbReference type="PROSITE-ProRule" id="PRU00027"/>
    </source>
</evidence>
<feature type="region of interest" description="Disordered" evidence="6">
    <location>
        <begin position="581"/>
        <end position="655"/>
    </location>
</feature>
<feature type="compositionally biased region" description="Polar residues" evidence="6">
    <location>
        <begin position="25"/>
        <end position="46"/>
    </location>
</feature>
<dbReference type="CDD" id="cd18315">
    <property type="entry name" value="BTB_POZ_BAB-like"/>
    <property type="match status" value="1"/>
</dbReference>
<evidence type="ECO:0000256" key="2">
    <source>
        <dbReference type="ARBA" id="ARBA00022771"/>
    </source>
</evidence>
<dbReference type="GO" id="GO:0003677">
    <property type="term" value="F:DNA binding"/>
    <property type="evidence" value="ECO:0007669"/>
    <property type="project" value="InterPro"/>
</dbReference>
<accession>A0AAV2Q2L6</accession>
<keyword evidence="3" id="KW-0862">Zinc</keyword>
<feature type="region of interest" description="Disordered" evidence="6">
    <location>
        <begin position="25"/>
        <end position="66"/>
    </location>
</feature>
<name>A0AAV2Q2L6_MEGNR</name>
<evidence type="ECO:0000256" key="1">
    <source>
        <dbReference type="ARBA" id="ARBA00022723"/>
    </source>
</evidence>
<evidence type="ECO:0000256" key="6">
    <source>
        <dbReference type="SAM" id="MobiDB-lite"/>
    </source>
</evidence>
<dbReference type="EMBL" id="CAXKWB010002687">
    <property type="protein sequence ID" value="CAL4067436.1"/>
    <property type="molecule type" value="Genomic_DNA"/>
</dbReference>